<dbReference type="Gene3D" id="1.20.1310.10">
    <property type="entry name" value="Cullin Repeats"/>
    <property type="match status" value="4"/>
</dbReference>
<keyword evidence="3" id="KW-1017">Isopeptide bond</keyword>
<dbReference type="InterPro" id="IPR036390">
    <property type="entry name" value="WH_DNA-bd_sf"/>
</dbReference>
<accession>A0A6S8K0C9</accession>
<dbReference type="GO" id="GO:0006511">
    <property type="term" value="P:ubiquitin-dependent protein catabolic process"/>
    <property type="evidence" value="ECO:0007669"/>
    <property type="project" value="InterPro"/>
</dbReference>
<keyword evidence="4" id="KW-0833">Ubl conjugation pathway</keyword>
<dbReference type="InterPro" id="IPR036317">
    <property type="entry name" value="Cullin_homology_sf"/>
</dbReference>
<protein>
    <recommendedName>
        <fullName evidence="8">Cullin family profile domain-containing protein</fullName>
    </recommendedName>
</protein>
<proteinExistence type="inferred from homology"/>
<dbReference type="InterPro" id="IPR036388">
    <property type="entry name" value="WH-like_DNA-bd_sf"/>
</dbReference>
<dbReference type="GO" id="GO:0031625">
    <property type="term" value="F:ubiquitin protein ligase binding"/>
    <property type="evidence" value="ECO:0007669"/>
    <property type="project" value="InterPro"/>
</dbReference>
<comment type="pathway">
    <text evidence="1">Protein modification; protein ubiquitination.</text>
</comment>
<evidence type="ECO:0000256" key="5">
    <source>
        <dbReference type="ARBA" id="ARBA00022843"/>
    </source>
</evidence>
<dbReference type="AlphaFoldDB" id="A0A6S8K0C9"/>
<evidence type="ECO:0000256" key="7">
    <source>
        <dbReference type="RuleBase" id="RU003829"/>
    </source>
</evidence>
<dbReference type="SUPFAM" id="SSF75632">
    <property type="entry name" value="Cullin homology domain"/>
    <property type="match status" value="1"/>
</dbReference>
<dbReference type="Pfam" id="PF00888">
    <property type="entry name" value="Cullin"/>
    <property type="match status" value="1"/>
</dbReference>
<feature type="domain" description="Cullin family profile" evidence="8">
    <location>
        <begin position="372"/>
        <end position="600"/>
    </location>
</feature>
<dbReference type="InterPro" id="IPR019559">
    <property type="entry name" value="Cullin_neddylation_domain"/>
</dbReference>
<dbReference type="SUPFAM" id="SSF74788">
    <property type="entry name" value="Cullin repeat-like"/>
    <property type="match status" value="1"/>
</dbReference>
<dbReference type="FunFam" id="1.20.1310.10:FF:000001">
    <property type="entry name" value="Cullin 3"/>
    <property type="match status" value="1"/>
</dbReference>
<reference evidence="9" key="1">
    <citation type="submission" date="2021-01" db="EMBL/GenBank/DDBJ databases">
        <authorList>
            <person name="Corre E."/>
            <person name="Pelletier E."/>
            <person name="Niang G."/>
            <person name="Scheremetjew M."/>
            <person name="Finn R."/>
            <person name="Kale V."/>
            <person name="Holt S."/>
            <person name="Cochrane G."/>
            <person name="Meng A."/>
            <person name="Brown T."/>
            <person name="Cohen L."/>
        </authorList>
    </citation>
    <scope>NUCLEOTIDE SEQUENCE</scope>
    <source>
        <strain evidence="9">CCMP1320</strain>
    </source>
</reference>
<dbReference type="Pfam" id="PF26557">
    <property type="entry name" value="Cullin_AB"/>
    <property type="match status" value="1"/>
</dbReference>
<evidence type="ECO:0000259" key="8">
    <source>
        <dbReference type="PROSITE" id="PS50069"/>
    </source>
</evidence>
<dbReference type="Gene3D" id="3.30.230.130">
    <property type="entry name" value="Cullin, Chain C, Domain 2"/>
    <property type="match status" value="1"/>
</dbReference>
<dbReference type="FunFam" id="1.20.1310.10:FF:000004">
    <property type="entry name" value="Cullin 4B"/>
    <property type="match status" value="1"/>
</dbReference>
<dbReference type="FunFam" id="1.20.1310.10:FF:000002">
    <property type="entry name" value="cullin-3 isoform X1"/>
    <property type="match status" value="1"/>
</dbReference>
<comment type="similarity">
    <text evidence="2 6 7">Belongs to the cullin family.</text>
</comment>
<sequence>MMKRSGIRIEPFRHPVSMDPNYPDKTWQKLETAIREIHNKNASGLSFEELYRNAYNMVLHKHGERLYTGLINTLTAHLQEIARLIEQKEGVSFLAELKKHWDDHNKSTQMIRDILMYMDRTFVAQQQRTPVFALGLELWRNHVVRSKQIAERLRTVLLDLVQRERSGETIDRALFRSITQMLVDLGPNVYMDEFETPFLLASASFYKLEAQEFISSCTCPEYLARTEKRLTEESDRVRNYLDPITETKIIRVVEVELVQQQVKALVEMENTGLLALLRLNKYEDLDRMYLLFRRVDGGLATVRTMMADFVKESGRQLVLDPERSKDPVEFVQGLLDERDKYETIVSQSFHEDKTFRNALNQAFEYFVNLNQRSPEYISLFIDDRLRKGQKGMNDTEMEVVLDKVMALFRYLQEKDVFEKYYKQHLAKRLLAGRCVSDDAERNLLVKLKTECGYQFTSKLESMFTDIKTSRDTMQDFRSKLAEKNIDLGLELGVQVLTTGSWPTQASSTCILPRELERCCQEFNNYYLGHYSGRKLTWQTNMGTAELKAEFGSKKHELSVSTQQMCILLLFNGADRLSYNEIAASTQIQANDLKRALQSLACVKGKNPLRKEPMGRDVAETDEFVFNDKFTSKLYKVKISTVAAGKEGETEKAETRHKVEEDRKPQIEAAIVRTMKSRKVLDHNTIITEVTRQLAGRFLPNPAVIKKRIESLIEREFLERDSEDRRLYRYLA</sequence>
<dbReference type="PANTHER" id="PTHR11932">
    <property type="entry name" value="CULLIN"/>
    <property type="match status" value="1"/>
</dbReference>
<dbReference type="EMBL" id="HBIP01013447">
    <property type="protein sequence ID" value="CAE0492658.1"/>
    <property type="molecule type" value="Transcribed_RNA"/>
</dbReference>
<organism evidence="9">
    <name type="scientific">Dunaliella tertiolecta</name>
    <name type="common">Green alga</name>
    <dbReference type="NCBI Taxonomy" id="3047"/>
    <lineage>
        <taxon>Eukaryota</taxon>
        <taxon>Viridiplantae</taxon>
        <taxon>Chlorophyta</taxon>
        <taxon>core chlorophytes</taxon>
        <taxon>Chlorophyceae</taxon>
        <taxon>CS clade</taxon>
        <taxon>Chlamydomonadales</taxon>
        <taxon>Dunaliellaceae</taxon>
        <taxon>Dunaliella</taxon>
    </lineage>
</organism>
<evidence type="ECO:0000256" key="4">
    <source>
        <dbReference type="ARBA" id="ARBA00022786"/>
    </source>
</evidence>
<dbReference type="PROSITE" id="PS50069">
    <property type="entry name" value="CULLIN_2"/>
    <property type="match status" value="1"/>
</dbReference>
<keyword evidence="5" id="KW-0832">Ubl conjugation</keyword>
<dbReference type="FunFam" id="1.10.10.10:FF:000183">
    <property type="entry name" value="Cullin 3"/>
    <property type="match status" value="1"/>
</dbReference>
<evidence type="ECO:0000313" key="10">
    <source>
        <dbReference type="EMBL" id="CAE0492658.1"/>
    </source>
</evidence>
<evidence type="ECO:0000313" key="9">
    <source>
        <dbReference type="EMBL" id="CAE0492657.1"/>
    </source>
</evidence>
<evidence type="ECO:0000256" key="6">
    <source>
        <dbReference type="PROSITE-ProRule" id="PRU00330"/>
    </source>
</evidence>
<dbReference type="SMART" id="SM00884">
    <property type="entry name" value="Cullin_Nedd8"/>
    <property type="match status" value="1"/>
</dbReference>
<dbReference type="InterPro" id="IPR059120">
    <property type="entry name" value="Cullin-like_AB"/>
</dbReference>
<dbReference type="SMART" id="SM00182">
    <property type="entry name" value="CULLIN"/>
    <property type="match status" value="1"/>
</dbReference>
<dbReference type="InterPro" id="IPR016159">
    <property type="entry name" value="Cullin_repeat-like_dom_sf"/>
</dbReference>
<name>A0A6S8K0C9_DUNTE</name>
<gene>
    <name evidence="9" type="ORF">DTER00134_LOCUS7730</name>
    <name evidence="10" type="ORF">DTER00134_LOCUS7731</name>
</gene>
<dbReference type="Pfam" id="PF10557">
    <property type="entry name" value="Cullin_Nedd8"/>
    <property type="match status" value="1"/>
</dbReference>
<dbReference type="InterPro" id="IPR045093">
    <property type="entry name" value="Cullin"/>
</dbReference>
<dbReference type="InterPro" id="IPR016158">
    <property type="entry name" value="Cullin_homology"/>
</dbReference>
<dbReference type="EMBL" id="HBIP01013446">
    <property type="protein sequence ID" value="CAE0492657.1"/>
    <property type="molecule type" value="Transcribed_RNA"/>
</dbReference>
<dbReference type="FunFam" id="1.20.1310.10:FF:000006">
    <property type="entry name" value="Cullin 3"/>
    <property type="match status" value="1"/>
</dbReference>
<evidence type="ECO:0000256" key="3">
    <source>
        <dbReference type="ARBA" id="ARBA00022499"/>
    </source>
</evidence>
<evidence type="ECO:0000256" key="1">
    <source>
        <dbReference type="ARBA" id="ARBA00004906"/>
    </source>
</evidence>
<dbReference type="InterPro" id="IPR001373">
    <property type="entry name" value="Cullin_N"/>
</dbReference>
<dbReference type="SUPFAM" id="SSF46785">
    <property type="entry name" value="Winged helix' DNA-binding domain"/>
    <property type="match status" value="1"/>
</dbReference>
<evidence type="ECO:0000256" key="2">
    <source>
        <dbReference type="ARBA" id="ARBA00006019"/>
    </source>
</evidence>
<dbReference type="Gene3D" id="1.10.10.10">
    <property type="entry name" value="Winged helix-like DNA-binding domain superfamily/Winged helix DNA-binding domain"/>
    <property type="match status" value="1"/>
</dbReference>